<comment type="caution">
    <text evidence="9">The sequence shown here is derived from an EMBL/GenBank/DDBJ whole genome shotgun (WGS) entry which is preliminary data.</text>
</comment>
<dbReference type="InterPro" id="IPR037171">
    <property type="entry name" value="NagB/RpiA_transferase-like"/>
</dbReference>
<dbReference type="OrthoDB" id="9810967at2"/>
<comment type="function">
    <text evidence="2 7">Hydrolysis of 6-phosphogluconolactone to 6-phosphogluconate.</text>
</comment>
<evidence type="ECO:0000256" key="1">
    <source>
        <dbReference type="ARBA" id="ARBA00000832"/>
    </source>
</evidence>
<dbReference type="EC" id="3.1.1.31" evidence="5 7"/>
<feature type="domain" description="Glucosamine/galactosamine-6-phosphate isomerase" evidence="8">
    <location>
        <begin position="13"/>
        <end position="234"/>
    </location>
</feature>
<evidence type="ECO:0000256" key="2">
    <source>
        <dbReference type="ARBA" id="ARBA00002681"/>
    </source>
</evidence>
<name>A0A5R9J342_9PROT</name>
<dbReference type="PANTHER" id="PTHR11054:SF0">
    <property type="entry name" value="6-PHOSPHOGLUCONOLACTONASE"/>
    <property type="match status" value="1"/>
</dbReference>
<evidence type="ECO:0000256" key="5">
    <source>
        <dbReference type="ARBA" id="ARBA00013198"/>
    </source>
</evidence>
<dbReference type="GO" id="GO:0006098">
    <property type="term" value="P:pentose-phosphate shunt"/>
    <property type="evidence" value="ECO:0007669"/>
    <property type="project" value="UniProtKB-UniPathway"/>
</dbReference>
<dbReference type="GO" id="GO:0017057">
    <property type="term" value="F:6-phosphogluconolactonase activity"/>
    <property type="evidence" value="ECO:0007669"/>
    <property type="project" value="UniProtKB-UniRule"/>
</dbReference>
<reference evidence="9 10" key="1">
    <citation type="submission" date="2019-05" db="EMBL/GenBank/DDBJ databases">
        <authorList>
            <person name="Pankratov T."/>
            <person name="Grouzdev D."/>
        </authorList>
    </citation>
    <scope>NUCLEOTIDE SEQUENCE [LARGE SCALE GENOMIC DNA]</scope>
    <source>
        <strain evidence="9 10">KEBCLARHB70R</strain>
    </source>
</reference>
<dbReference type="Proteomes" id="UP000305654">
    <property type="component" value="Unassembled WGS sequence"/>
</dbReference>
<dbReference type="AlphaFoldDB" id="A0A5R9J342"/>
<organism evidence="9 10">
    <name type="scientific">Lichenicoccus roseus</name>
    <dbReference type="NCBI Taxonomy" id="2683649"/>
    <lineage>
        <taxon>Bacteria</taxon>
        <taxon>Pseudomonadati</taxon>
        <taxon>Pseudomonadota</taxon>
        <taxon>Alphaproteobacteria</taxon>
        <taxon>Acetobacterales</taxon>
        <taxon>Acetobacteraceae</taxon>
        <taxon>Lichenicoccus</taxon>
    </lineage>
</organism>
<evidence type="ECO:0000256" key="4">
    <source>
        <dbReference type="ARBA" id="ARBA00010662"/>
    </source>
</evidence>
<dbReference type="NCBIfam" id="TIGR01198">
    <property type="entry name" value="pgl"/>
    <property type="match status" value="1"/>
</dbReference>
<accession>A0A5R9J342</accession>
<evidence type="ECO:0000256" key="7">
    <source>
        <dbReference type="RuleBase" id="RU365095"/>
    </source>
</evidence>
<dbReference type="EMBL" id="VCDI01000004">
    <property type="protein sequence ID" value="TLU71972.1"/>
    <property type="molecule type" value="Genomic_DNA"/>
</dbReference>
<evidence type="ECO:0000256" key="3">
    <source>
        <dbReference type="ARBA" id="ARBA00004961"/>
    </source>
</evidence>
<evidence type="ECO:0000259" key="8">
    <source>
        <dbReference type="Pfam" id="PF01182"/>
    </source>
</evidence>
<dbReference type="Pfam" id="PF01182">
    <property type="entry name" value="Glucosamine_iso"/>
    <property type="match status" value="1"/>
</dbReference>
<protein>
    <recommendedName>
        <fullName evidence="6 7">6-phosphogluconolactonase</fullName>
        <shortName evidence="7">6PGL</shortName>
        <ecNumber evidence="5 7">3.1.1.31</ecNumber>
    </recommendedName>
</protein>
<dbReference type="Gene3D" id="3.40.50.1360">
    <property type="match status" value="1"/>
</dbReference>
<dbReference type="PANTHER" id="PTHR11054">
    <property type="entry name" value="6-PHOSPHOGLUCONOLACTONASE"/>
    <property type="match status" value="1"/>
</dbReference>
<dbReference type="RefSeq" id="WP_138326379.1">
    <property type="nucleotide sequence ID" value="NZ_VCDI01000004.1"/>
</dbReference>
<keyword evidence="10" id="KW-1185">Reference proteome</keyword>
<dbReference type="CDD" id="cd01400">
    <property type="entry name" value="6PGL"/>
    <property type="match status" value="1"/>
</dbReference>
<gene>
    <name evidence="7 9" type="primary">pgl</name>
    <name evidence="9" type="ORF">FE263_12590</name>
</gene>
<evidence type="ECO:0000313" key="10">
    <source>
        <dbReference type="Proteomes" id="UP000305654"/>
    </source>
</evidence>
<dbReference type="InterPro" id="IPR006148">
    <property type="entry name" value="Glc/Gal-6P_isomerase"/>
</dbReference>
<comment type="pathway">
    <text evidence="3 7">Carbohydrate degradation; pentose phosphate pathway; D-ribulose 5-phosphate from D-glucose 6-phosphate (oxidative stage): step 2/3.</text>
</comment>
<sequence length="247" mass="26602">MTDVAEGQEWVLPDAQSVARRVAEFLLEQAKAKTGGPYVIALSGGSTPKKLYEVLAAAPFATEFPWSKVELFFGDERVVPPDNDDSNYNMVNHALLSKVAIPSERVHRMPTAGDPAEAARTYQRDLQAVYGSDTLQPGRPLFDVVLLGLGENGHTASLFPGTAVLEERTAWVSTCTPHDAPHRRLTLTYPAIDSSAHVLFLVTGAGKADVLAKVRARDPAQPSSHITTKGELIWVLDEAAAGHPARG</sequence>
<dbReference type="InterPro" id="IPR005900">
    <property type="entry name" value="6-phosphogluconolactonase_DevB"/>
</dbReference>
<proteinExistence type="inferred from homology"/>
<evidence type="ECO:0000313" key="9">
    <source>
        <dbReference type="EMBL" id="TLU71972.1"/>
    </source>
</evidence>
<comment type="catalytic activity">
    <reaction evidence="1 7">
        <text>6-phospho-D-glucono-1,5-lactone + H2O = 6-phospho-D-gluconate + H(+)</text>
        <dbReference type="Rhea" id="RHEA:12556"/>
        <dbReference type="ChEBI" id="CHEBI:15377"/>
        <dbReference type="ChEBI" id="CHEBI:15378"/>
        <dbReference type="ChEBI" id="CHEBI:57955"/>
        <dbReference type="ChEBI" id="CHEBI:58759"/>
        <dbReference type="EC" id="3.1.1.31"/>
    </reaction>
</comment>
<dbReference type="UniPathway" id="UPA00115">
    <property type="reaction ID" value="UER00409"/>
</dbReference>
<dbReference type="InterPro" id="IPR039104">
    <property type="entry name" value="6PGL"/>
</dbReference>
<evidence type="ECO:0000256" key="6">
    <source>
        <dbReference type="ARBA" id="ARBA00020337"/>
    </source>
</evidence>
<comment type="similarity">
    <text evidence="4 7">Belongs to the glucosamine/galactosamine-6-phosphate isomerase family. 6-phosphogluconolactonase subfamily.</text>
</comment>
<dbReference type="SUPFAM" id="SSF100950">
    <property type="entry name" value="NagB/RpiA/CoA transferase-like"/>
    <property type="match status" value="1"/>
</dbReference>
<dbReference type="GO" id="GO:0005975">
    <property type="term" value="P:carbohydrate metabolic process"/>
    <property type="evidence" value="ECO:0007669"/>
    <property type="project" value="UniProtKB-UniRule"/>
</dbReference>
<keyword evidence="7 9" id="KW-0378">Hydrolase</keyword>